<keyword evidence="3" id="KW-1185">Reference proteome</keyword>
<dbReference type="AlphaFoldDB" id="A0A2P7S0C0"/>
<feature type="domain" description="Phasin" evidence="1">
    <location>
        <begin position="7"/>
        <end position="103"/>
    </location>
</feature>
<protein>
    <submittedName>
        <fullName evidence="2">Phasin</fullName>
    </submittedName>
</protein>
<dbReference type="OrthoDB" id="7678100at2"/>
<dbReference type="EMBL" id="PXYK01000025">
    <property type="protein sequence ID" value="PSJ55882.1"/>
    <property type="molecule type" value="Genomic_DNA"/>
</dbReference>
<dbReference type="Proteomes" id="UP000241229">
    <property type="component" value="Unassembled WGS sequence"/>
</dbReference>
<evidence type="ECO:0000259" key="1">
    <source>
        <dbReference type="Pfam" id="PF09361"/>
    </source>
</evidence>
<dbReference type="RefSeq" id="WP_106774461.1">
    <property type="nucleotide sequence ID" value="NZ_PXYK01000025.1"/>
</dbReference>
<dbReference type="Pfam" id="PF09361">
    <property type="entry name" value="Phasin_2"/>
    <property type="match status" value="1"/>
</dbReference>
<name>A0A2P7S0C0_9HYPH</name>
<evidence type="ECO:0000313" key="2">
    <source>
        <dbReference type="EMBL" id="PSJ55882.1"/>
    </source>
</evidence>
<evidence type="ECO:0000313" key="3">
    <source>
        <dbReference type="Proteomes" id="UP000241229"/>
    </source>
</evidence>
<proteinExistence type="predicted"/>
<dbReference type="InterPro" id="IPR018968">
    <property type="entry name" value="Phasin"/>
</dbReference>
<organism evidence="2 3">
    <name type="scientific">Kumtagia ephedrae</name>
    <dbReference type="NCBI Taxonomy" id="2116701"/>
    <lineage>
        <taxon>Bacteria</taxon>
        <taxon>Pseudomonadati</taxon>
        <taxon>Pseudomonadota</taxon>
        <taxon>Alphaproteobacteria</taxon>
        <taxon>Hyphomicrobiales</taxon>
        <taxon>Phyllobacteriaceae</taxon>
        <taxon>Kumtagia</taxon>
    </lineage>
</organism>
<accession>A0A2P7S0C0</accession>
<sequence>MTTMFEDTGAFGKEFVDSSLKSVASVSKAAQAIVAETTDYTKKSYEAGAAAIEKLFSAGSVETAFDVQADYAKKTYEGFVAESGKLGGLYADLAKEAYKPFESLVSRAK</sequence>
<reference evidence="2 3" key="1">
    <citation type="submission" date="2018-03" db="EMBL/GenBank/DDBJ databases">
        <title>The draft genome of Mesorhizobium sp. 6GN-30.</title>
        <authorList>
            <person name="Liu L."/>
            <person name="Li L."/>
            <person name="Wang T."/>
            <person name="Zhang X."/>
            <person name="Liang L."/>
        </authorList>
    </citation>
    <scope>NUCLEOTIDE SEQUENCE [LARGE SCALE GENOMIC DNA]</scope>
    <source>
        <strain evidence="2 3">6GN30</strain>
    </source>
</reference>
<comment type="caution">
    <text evidence="2">The sequence shown here is derived from an EMBL/GenBank/DDBJ whole genome shotgun (WGS) entry which is preliminary data.</text>
</comment>
<gene>
    <name evidence="2" type="ORF">C7I84_22500</name>
</gene>